<evidence type="ECO:0000259" key="1">
    <source>
        <dbReference type="Pfam" id="PF00535"/>
    </source>
</evidence>
<dbReference type="InterPro" id="IPR001173">
    <property type="entry name" value="Glyco_trans_2-like"/>
</dbReference>
<dbReference type="CDD" id="cd00761">
    <property type="entry name" value="Glyco_tranf_GTA_type"/>
    <property type="match status" value="1"/>
</dbReference>
<dbReference type="EMBL" id="AB812024">
    <property type="protein sequence ID" value="BAQ01096.1"/>
    <property type="molecule type" value="Genomic_DNA"/>
</dbReference>
<proteinExistence type="predicted"/>
<feature type="domain" description="Glycosyltransferase 2-like" evidence="1">
    <location>
        <begin position="9"/>
        <end position="157"/>
    </location>
</feature>
<protein>
    <submittedName>
        <fullName evidence="2">Putative glycosyltransferase</fullName>
    </submittedName>
</protein>
<dbReference type="PANTHER" id="PTHR43685">
    <property type="entry name" value="GLYCOSYLTRANSFERASE"/>
    <property type="match status" value="1"/>
</dbReference>
<name>A0A0A8J4F2_ECOLX</name>
<evidence type="ECO:0000313" key="2">
    <source>
        <dbReference type="EMBL" id="BAQ01096.1"/>
    </source>
</evidence>
<dbReference type="InterPro" id="IPR029044">
    <property type="entry name" value="Nucleotide-diphossugar_trans"/>
</dbReference>
<keyword evidence="2" id="KW-0808">Transferase</keyword>
<accession>A0A0A8J4F2</accession>
<dbReference type="InterPro" id="IPR050834">
    <property type="entry name" value="Glycosyltransf_2"/>
</dbReference>
<dbReference type="AlphaFoldDB" id="A0A0A8J4F2"/>
<sequence length="293" mass="34980">MIMNNKTLTIVIPSYNHKNYIRTSILNAMQLIDIADIVVIDDASDDGTLDILTKESYPGVNIIIKKNNKGLLHSHRLWQQFVQTEYVYLIASDDEIIVDEFRKAYNKLLALKDIDVAIFGGVNFLKEYEWPIYGKKHERFFMLSEKEKKIEIFTNHPSPLLAQSTIFRTSVLSEIDAFDGKVKFDDYPIYIKLILNNSKYKLLFDNDVSIVRYRHHFDNTYKKYNKMFDMFEEVYLYYCQDIKVQTESIALIWWLYIFRSLRDKNWNAFFNILSKGKLSYMKYIYTFFIRRLP</sequence>
<dbReference type="GO" id="GO:0016740">
    <property type="term" value="F:transferase activity"/>
    <property type="evidence" value="ECO:0007669"/>
    <property type="project" value="UniProtKB-KW"/>
</dbReference>
<organism evidence="2">
    <name type="scientific">Escherichia coli</name>
    <dbReference type="NCBI Taxonomy" id="562"/>
    <lineage>
        <taxon>Bacteria</taxon>
        <taxon>Pseudomonadati</taxon>
        <taxon>Pseudomonadota</taxon>
        <taxon>Gammaproteobacteria</taxon>
        <taxon>Enterobacterales</taxon>
        <taxon>Enterobacteriaceae</taxon>
        <taxon>Escherichia</taxon>
    </lineage>
</organism>
<reference evidence="2" key="1">
    <citation type="journal article" date="2014" name="DNA Res.">
        <title>A complete view of the genetic diversity of the Escherichia coli O-antigen biosynthesis gene cluster.</title>
        <authorList>
            <person name="Iguchi A."/>
            <person name="Iyoda S."/>
            <person name="Kikuchi T."/>
            <person name="Ogura Y."/>
            <person name="Katsura K."/>
            <person name="Ohnishi M."/>
            <person name="Hayashi T."/>
            <person name="Thomson N.R."/>
        </authorList>
    </citation>
    <scope>NUCLEOTIDE SEQUENCE</scope>
    <source>
        <strain evidence="2">F10598-41</strain>
    </source>
</reference>
<dbReference type="Pfam" id="PF00535">
    <property type="entry name" value="Glycos_transf_2"/>
    <property type="match status" value="1"/>
</dbReference>
<dbReference type="PANTHER" id="PTHR43685:SF2">
    <property type="entry name" value="GLYCOSYLTRANSFERASE 2-LIKE DOMAIN-CONTAINING PROTEIN"/>
    <property type="match status" value="1"/>
</dbReference>
<dbReference type="SUPFAM" id="SSF53448">
    <property type="entry name" value="Nucleotide-diphospho-sugar transferases"/>
    <property type="match status" value="1"/>
</dbReference>
<dbReference type="Gene3D" id="3.90.550.10">
    <property type="entry name" value="Spore Coat Polysaccharide Biosynthesis Protein SpsA, Chain A"/>
    <property type="match status" value="1"/>
</dbReference>